<dbReference type="Gene3D" id="3.50.50.60">
    <property type="entry name" value="FAD/NAD(P)-binding domain"/>
    <property type="match status" value="1"/>
</dbReference>
<dbReference type="SUPFAM" id="SSF51905">
    <property type="entry name" value="FAD/NAD(P)-binding domain"/>
    <property type="match status" value="1"/>
</dbReference>
<dbReference type="Proteomes" id="UP000663802">
    <property type="component" value="Unassembled WGS sequence"/>
</dbReference>
<comment type="caution">
    <text evidence="2">The sequence shown here is derived from an EMBL/GenBank/DDBJ whole genome shotgun (WGS) entry which is preliminary data.</text>
</comment>
<gene>
    <name evidence="2" type="ORF">CSC2_35900</name>
</gene>
<dbReference type="PANTHER" id="PTHR10742">
    <property type="entry name" value="FLAVIN MONOAMINE OXIDASE"/>
    <property type="match status" value="1"/>
</dbReference>
<sequence>MNLNSQSLFYPSQPDNPSDKIRYNLIQNALKKNGRPEDFNSVIRILSPPPQITNYARPGEFKNVKVAILGGGLAGLSAAFELRKIGFDITIYEALEDRIGGRVYTYYFGGQENLYNEFGPMRIPVAHETVWHYLNLFNLPTRPFIQYNENNFAYFRKARARNDRNGFNVMKNIYPKYDLTESERNTNWQRLQQLALDSHLYNAPPEVRAEAIQVKPFYNERTLIWSDNSNMRMMESTGLSQEAISLVSNFSPVLIGNLYNSYSDYIEESYPADMEYLYEIPGGMVKFPKAFMKSLTNPNPTDEYPDIAPINIGKVEYKSGCWVKGIGLDGFNKKVIINYDDIKLKDNLKGEFDYVVCAIPFSSLRNINLDPLFNGLKMRAIREVHYTQSQRTLLLCKERFWEKQGIVGGGSYTDLPITSIWYPSNHAKYINNPSDIGNQINNLPTDEPGVLIGSYNFGQDTTRLSNLPEEKLFNELKRELEMVHGLSVGYLDNVIEEYKILDWDKEPSFRGALTFFESEQKRLFSYSMTLPEYNNRIFFAGEHISGTHRWMQGALQTGMKAANDLTISCKMHG</sequence>
<dbReference type="InterPro" id="IPR050281">
    <property type="entry name" value="Flavin_monoamine_oxidase"/>
</dbReference>
<proteinExistence type="predicted"/>
<dbReference type="Gene3D" id="1.20.1440.240">
    <property type="match status" value="1"/>
</dbReference>
<evidence type="ECO:0000313" key="2">
    <source>
        <dbReference type="EMBL" id="GFZ33064.1"/>
    </source>
</evidence>
<keyword evidence="3" id="KW-1185">Reference proteome</keyword>
<dbReference type="Gene3D" id="3.90.660.10">
    <property type="match status" value="1"/>
</dbReference>
<dbReference type="RefSeq" id="WP_206871309.1">
    <property type="nucleotide sequence ID" value="NZ_BMBA01000004.1"/>
</dbReference>
<dbReference type="InterPro" id="IPR036188">
    <property type="entry name" value="FAD/NAD-bd_sf"/>
</dbReference>
<dbReference type="InterPro" id="IPR002937">
    <property type="entry name" value="Amino_oxidase"/>
</dbReference>
<dbReference type="SUPFAM" id="SSF54373">
    <property type="entry name" value="FAD-linked reductases, C-terminal domain"/>
    <property type="match status" value="1"/>
</dbReference>
<evidence type="ECO:0000313" key="3">
    <source>
        <dbReference type="Proteomes" id="UP000663802"/>
    </source>
</evidence>
<name>A0ABQ1EE21_9CLOT</name>
<dbReference type="EMBL" id="BMBA01000004">
    <property type="protein sequence ID" value="GFZ33064.1"/>
    <property type="molecule type" value="Genomic_DNA"/>
</dbReference>
<dbReference type="Pfam" id="PF01593">
    <property type="entry name" value="Amino_oxidase"/>
    <property type="match status" value="1"/>
</dbReference>
<protein>
    <submittedName>
        <fullName evidence="2">Amine oxidase</fullName>
    </submittedName>
</protein>
<accession>A0ABQ1EE21</accession>
<dbReference type="PANTHER" id="PTHR10742:SF410">
    <property type="entry name" value="LYSINE-SPECIFIC HISTONE DEMETHYLASE 2"/>
    <property type="match status" value="1"/>
</dbReference>
<feature type="domain" description="Amine oxidase" evidence="1">
    <location>
        <begin position="73"/>
        <end position="565"/>
    </location>
</feature>
<reference evidence="2 3" key="1">
    <citation type="journal article" date="2021" name="Int. J. Syst. Evol. Microbiol.">
        <title>Clostridium zeae sp. nov., isolated from corn silage.</title>
        <authorList>
            <person name="Kobayashi H."/>
            <person name="Tanizawa Y."/>
            <person name="Yagura M."/>
            <person name="Sakamoto M."/>
            <person name="Ohkuma M."/>
            <person name="Tohno M."/>
        </authorList>
    </citation>
    <scope>NUCLEOTIDE SEQUENCE [LARGE SCALE GENOMIC DNA]</scope>
    <source>
        <strain evidence="2 3">CSC2</strain>
    </source>
</reference>
<organism evidence="2 3">
    <name type="scientific">Clostridium zeae</name>
    <dbReference type="NCBI Taxonomy" id="2759022"/>
    <lineage>
        <taxon>Bacteria</taxon>
        <taxon>Bacillati</taxon>
        <taxon>Bacillota</taxon>
        <taxon>Clostridia</taxon>
        <taxon>Eubacteriales</taxon>
        <taxon>Clostridiaceae</taxon>
        <taxon>Clostridium</taxon>
    </lineage>
</organism>
<evidence type="ECO:0000259" key="1">
    <source>
        <dbReference type="Pfam" id="PF01593"/>
    </source>
</evidence>